<dbReference type="OrthoDB" id="9802792at2"/>
<dbReference type="Gene3D" id="2.30.29.80">
    <property type="match status" value="1"/>
</dbReference>
<dbReference type="PANTHER" id="PTHR40606">
    <property type="match status" value="1"/>
</dbReference>
<keyword evidence="3" id="KW-1185">Reference proteome</keyword>
<dbReference type="InterPro" id="IPR051141">
    <property type="entry name" value="UPF0339_domain"/>
</dbReference>
<feature type="domain" description="DUF1508" evidence="1">
    <location>
        <begin position="11"/>
        <end position="56"/>
    </location>
</feature>
<proteinExistence type="predicted"/>
<accession>A0A2S1YQZ0</accession>
<evidence type="ECO:0000313" key="2">
    <source>
        <dbReference type="EMBL" id="AWK06520.1"/>
    </source>
</evidence>
<dbReference type="SUPFAM" id="SSF160113">
    <property type="entry name" value="YegP-like"/>
    <property type="match status" value="2"/>
</dbReference>
<reference evidence="2 3" key="1">
    <citation type="submission" date="2018-05" db="EMBL/GenBank/DDBJ databases">
        <title>Genome sequencing of Flavobacterium sp. HYN0056.</title>
        <authorList>
            <person name="Yi H."/>
            <person name="Baek C."/>
        </authorList>
    </citation>
    <scope>NUCLEOTIDE SEQUENCE [LARGE SCALE GENOMIC DNA]</scope>
    <source>
        <strain evidence="2 3">HYN0056</strain>
    </source>
</reference>
<gene>
    <name evidence="2" type="ORF">HYN56_20745</name>
</gene>
<dbReference type="KEGG" id="fcr:HYN56_20745"/>
<dbReference type="RefSeq" id="WP_109193934.1">
    <property type="nucleotide sequence ID" value="NZ_CP029255.1"/>
</dbReference>
<dbReference type="AlphaFoldDB" id="A0A2S1YQZ0"/>
<sequence length="110" mass="11872">MGKFVITTRANGEFQFNLKAGNGQTILTSEGYTTKAACNNGIESVKNNAADDNRYDRKEAKNGKPYFNLKAGNGQIIGSSEMYESVAARENGIESVKKNAPDATIDDQTS</sequence>
<feature type="domain" description="DUF1508" evidence="1">
    <location>
        <begin position="60"/>
        <end position="107"/>
    </location>
</feature>
<organism evidence="2 3">
    <name type="scientific">Flavobacterium crocinum</name>
    <dbReference type="NCBI Taxonomy" id="2183896"/>
    <lineage>
        <taxon>Bacteria</taxon>
        <taxon>Pseudomonadati</taxon>
        <taxon>Bacteroidota</taxon>
        <taxon>Flavobacteriia</taxon>
        <taxon>Flavobacteriales</taxon>
        <taxon>Flavobacteriaceae</taxon>
        <taxon>Flavobacterium</taxon>
    </lineage>
</organism>
<dbReference type="InterPro" id="IPR036913">
    <property type="entry name" value="YegP-like_sf"/>
</dbReference>
<dbReference type="EMBL" id="CP029255">
    <property type="protein sequence ID" value="AWK06520.1"/>
    <property type="molecule type" value="Genomic_DNA"/>
</dbReference>
<evidence type="ECO:0000259" key="1">
    <source>
        <dbReference type="Pfam" id="PF07411"/>
    </source>
</evidence>
<dbReference type="InterPro" id="IPR010879">
    <property type="entry name" value="DUF1508"/>
</dbReference>
<dbReference type="Proteomes" id="UP000245250">
    <property type="component" value="Chromosome"/>
</dbReference>
<name>A0A2S1YQZ0_9FLAO</name>
<dbReference type="PANTHER" id="PTHR40606:SF1">
    <property type="entry name" value="UPF0339 PROTEIN YEGP"/>
    <property type="match status" value="1"/>
</dbReference>
<evidence type="ECO:0000313" key="3">
    <source>
        <dbReference type="Proteomes" id="UP000245250"/>
    </source>
</evidence>
<dbReference type="Pfam" id="PF07411">
    <property type="entry name" value="DUF1508"/>
    <property type="match status" value="2"/>
</dbReference>
<protein>
    <recommendedName>
        <fullName evidence="1">DUF1508 domain-containing protein</fullName>
    </recommendedName>
</protein>